<evidence type="ECO:0000259" key="3">
    <source>
        <dbReference type="Pfam" id="PF02638"/>
    </source>
</evidence>
<keyword evidence="1" id="KW-0732">Signal</keyword>
<dbReference type="Proteomes" id="UP000186026">
    <property type="component" value="Unassembled WGS sequence"/>
</dbReference>
<evidence type="ECO:0000313" key="4">
    <source>
        <dbReference type="EMBL" id="SIS73790.1"/>
    </source>
</evidence>
<keyword evidence="4" id="KW-0449">Lipoprotein</keyword>
<gene>
    <name evidence="4" type="ORF">SAMN05421761_103373</name>
</gene>
<dbReference type="Gene3D" id="3.20.20.80">
    <property type="entry name" value="Glycosidases"/>
    <property type="match status" value="1"/>
</dbReference>
<name>A0A1N7LIX9_9BACT</name>
<dbReference type="STRING" id="529505.SAMN05421761_103373"/>
<evidence type="ECO:0000256" key="2">
    <source>
        <dbReference type="SAM" id="MobiDB-lite"/>
    </source>
</evidence>
<sequence length="565" mass="65869">MSKSHFYFKYLAIKALTSLKINNLPSFLFFGMLLLSACTSSRPTTSQKPSTAPISTSKPNTSIGLPEKTSSTSFYNTYELTLQEGKREFRGIWIATVANIDWPRSGMDSWDKQKADFIALLDYYQNLNFNAVIVQIRAAGDAFYPSRFAPWSKYLTGQQGKKPNTTEDPLSWMILQAHQRGMEFHAWLNPYRATFDLAIDQLSPQHDFHKHPDWMIKYGNKYYYNPGIPEVRKHLTNIIQEVVQNYDIDAIHFDDYFYPYKVEKEIFRDQETYKKFAQGQSLEDWRRNNVNLLIKETHQTIKTHKPWVQFGISPFGVWRNKDKDPNGSNTRAGVTNYDDLFADPITWMKNGWIDYLIPQLYWSMDYSLAAHRELVSWWAKNSHQTKIYIGNSPYKIRDNADKAWDNPREISTQIEFARTFREIAGNAFFSASSFYSKNKDVASLIKENNYKYKKLTPQFVSKSTSNALPSPKAELQVDQGIPRLFLPYAIDPQFRFAIIYTTNHLNQVSQKTEGISFRKIYLNDRTKNLIILDQQDLNQQFLVLTFMDRFGKESKAQVFEILAKP</sequence>
<reference evidence="5" key="1">
    <citation type="submission" date="2017-01" db="EMBL/GenBank/DDBJ databases">
        <authorList>
            <person name="Varghese N."/>
            <person name="Submissions S."/>
        </authorList>
    </citation>
    <scope>NUCLEOTIDE SEQUENCE [LARGE SCALE GENOMIC DNA]</scope>
    <source>
        <strain evidence="5">DSM 46698</strain>
    </source>
</reference>
<keyword evidence="5" id="KW-1185">Reference proteome</keyword>
<protein>
    <submittedName>
        <fullName evidence="4">Uncharacterized lipoprotein YddW, UPF0748 family</fullName>
    </submittedName>
</protein>
<feature type="domain" description="Glycosyl hydrolase-like 10" evidence="3">
    <location>
        <begin position="88"/>
        <end position="404"/>
    </location>
</feature>
<dbReference type="SUPFAM" id="SSF51445">
    <property type="entry name" value="(Trans)glycosidases"/>
    <property type="match status" value="1"/>
</dbReference>
<dbReference type="OrthoDB" id="9773203at2"/>
<dbReference type="InterPro" id="IPR003790">
    <property type="entry name" value="GHL10"/>
</dbReference>
<dbReference type="AlphaFoldDB" id="A0A1N7LIX9"/>
<dbReference type="InterPro" id="IPR052177">
    <property type="entry name" value="Divisome_Glycosyl_Hydrolase"/>
</dbReference>
<accession>A0A1N7LIX9</accession>
<evidence type="ECO:0000313" key="5">
    <source>
        <dbReference type="Proteomes" id="UP000186026"/>
    </source>
</evidence>
<dbReference type="InterPro" id="IPR017853">
    <property type="entry name" value="GH"/>
</dbReference>
<feature type="region of interest" description="Disordered" evidence="2">
    <location>
        <begin position="43"/>
        <end position="68"/>
    </location>
</feature>
<dbReference type="Pfam" id="PF02638">
    <property type="entry name" value="GHL10"/>
    <property type="match status" value="1"/>
</dbReference>
<evidence type="ECO:0000256" key="1">
    <source>
        <dbReference type="ARBA" id="ARBA00022729"/>
    </source>
</evidence>
<dbReference type="EMBL" id="FTOP01000003">
    <property type="protein sequence ID" value="SIS73790.1"/>
    <property type="molecule type" value="Genomic_DNA"/>
</dbReference>
<dbReference type="PANTHER" id="PTHR43405">
    <property type="entry name" value="GLYCOSYL HYDROLASE DIGH"/>
    <property type="match status" value="1"/>
</dbReference>
<dbReference type="PANTHER" id="PTHR43405:SF1">
    <property type="entry name" value="GLYCOSYL HYDROLASE DIGH"/>
    <property type="match status" value="1"/>
</dbReference>
<organism evidence="4 5">
    <name type="scientific">Belliella pelovolcani</name>
    <dbReference type="NCBI Taxonomy" id="529505"/>
    <lineage>
        <taxon>Bacteria</taxon>
        <taxon>Pseudomonadati</taxon>
        <taxon>Bacteroidota</taxon>
        <taxon>Cytophagia</taxon>
        <taxon>Cytophagales</taxon>
        <taxon>Cyclobacteriaceae</taxon>
        <taxon>Belliella</taxon>
    </lineage>
</organism>
<proteinExistence type="predicted"/>